<evidence type="ECO:0000259" key="4">
    <source>
        <dbReference type="Pfam" id="PF00082"/>
    </source>
</evidence>
<reference evidence="5 6" key="1">
    <citation type="submission" date="2016-04" db="EMBL/GenBank/DDBJ databases">
        <title>Comparative Genomics and Epigenetics of Sporosarcina ureae.</title>
        <authorList>
            <person name="Oliver A.S."/>
            <person name="Cooper K.K."/>
        </authorList>
    </citation>
    <scope>NUCLEOTIDE SEQUENCE [LARGE SCALE GENOMIC DNA]</scope>
    <source>
        <strain evidence="5 6">S204</strain>
    </source>
</reference>
<evidence type="ECO:0000256" key="1">
    <source>
        <dbReference type="ARBA" id="ARBA00011073"/>
    </source>
</evidence>
<keyword evidence="6" id="KW-1185">Reference proteome</keyword>
<comment type="similarity">
    <text evidence="1 3">Belongs to the peptidase S8 family.</text>
</comment>
<sequence length="90" mass="9627">MNIVIGVIDSGLGIRHEDLQGRIQSGGYNVNDNNTNIMDLDGHGTQVARVIAATTGNNISIAGVTDPYTMKILPIRKHCSSVKVLNLPTQ</sequence>
<dbReference type="PROSITE" id="PS51892">
    <property type="entry name" value="SUBTILASE"/>
    <property type="match status" value="1"/>
</dbReference>
<accession>A0ABM6JY64</accession>
<dbReference type="Gene3D" id="3.40.50.200">
    <property type="entry name" value="Peptidase S8/S53 domain"/>
    <property type="match status" value="1"/>
</dbReference>
<evidence type="ECO:0000256" key="2">
    <source>
        <dbReference type="ARBA" id="ARBA00022801"/>
    </source>
</evidence>
<evidence type="ECO:0000313" key="6">
    <source>
        <dbReference type="Proteomes" id="UP000192486"/>
    </source>
</evidence>
<dbReference type="PROSITE" id="PS00136">
    <property type="entry name" value="SUBTILASE_ASP"/>
    <property type="match status" value="1"/>
</dbReference>
<dbReference type="Pfam" id="PF00082">
    <property type="entry name" value="Peptidase_S8"/>
    <property type="match status" value="1"/>
</dbReference>
<proteinExistence type="inferred from homology"/>
<dbReference type="SUPFAM" id="SSF52743">
    <property type="entry name" value="Subtilisin-like"/>
    <property type="match status" value="1"/>
</dbReference>
<protein>
    <recommendedName>
        <fullName evidence="4">Peptidase S8/S53 domain-containing protein</fullName>
    </recommendedName>
</protein>
<name>A0ABM6JY64_SPOUR</name>
<comment type="caution">
    <text evidence="3">Lacks conserved residue(s) required for the propagation of feature annotation.</text>
</comment>
<gene>
    <name evidence="5" type="ORF">SporoS204_12710</name>
</gene>
<keyword evidence="2" id="KW-0378">Hydrolase</keyword>
<dbReference type="Proteomes" id="UP000192486">
    <property type="component" value="Chromosome"/>
</dbReference>
<evidence type="ECO:0000313" key="5">
    <source>
        <dbReference type="EMBL" id="ARF14938.1"/>
    </source>
</evidence>
<dbReference type="InterPro" id="IPR023827">
    <property type="entry name" value="Peptidase_S8_Asp-AS"/>
</dbReference>
<dbReference type="EMBL" id="CP015108">
    <property type="protein sequence ID" value="ARF14938.1"/>
    <property type="molecule type" value="Genomic_DNA"/>
</dbReference>
<evidence type="ECO:0000256" key="3">
    <source>
        <dbReference type="PROSITE-ProRule" id="PRU01240"/>
    </source>
</evidence>
<dbReference type="InterPro" id="IPR036852">
    <property type="entry name" value="Peptidase_S8/S53_dom_sf"/>
</dbReference>
<dbReference type="InterPro" id="IPR000209">
    <property type="entry name" value="Peptidase_S8/S53_dom"/>
</dbReference>
<organism evidence="5 6">
    <name type="scientific">Sporosarcina ureae</name>
    <dbReference type="NCBI Taxonomy" id="1571"/>
    <lineage>
        <taxon>Bacteria</taxon>
        <taxon>Bacillati</taxon>
        <taxon>Bacillota</taxon>
        <taxon>Bacilli</taxon>
        <taxon>Bacillales</taxon>
        <taxon>Caryophanaceae</taxon>
        <taxon>Sporosarcina</taxon>
    </lineage>
</organism>
<feature type="domain" description="Peptidase S8/S53" evidence="4">
    <location>
        <begin position="2"/>
        <end position="76"/>
    </location>
</feature>